<dbReference type="Pfam" id="PF14175">
    <property type="entry name" value="YaaC"/>
    <property type="match status" value="1"/>
</dbReference>
<keyword evidence="2" id="KW-1185">Reference proteome</keyword>
<protein>
    <recommendedName>
        <fullName evidence="3">YaaC</fullName>
    </recommendedName>
</protein>
<name>A0A6N8FEL4_9BACI</name>
<sequence length="319" mass="37551">MNKKAIDTFFVYLQSQETAQVFLHNCYKQLNDVDAEKKSFENSGKFLYYLEEGGLFFSEAEKVDIRLRPILYFYGLVHMLKACLVTNRPDYPESTSILAHGVSARKRKRKDYSFLLDEVKIQQNGLFTYSSKHLFHLSNSPFTKIQMDILFGVVPEMNDFYVCQQQPKCISIGNLGLTTLYFPSTLLDSYYLTEKSFINRIRPYLPSIESVEKTNDVIEVHVKKPLVPANGPFYLHLDRNEIYFPIEREYFLKAPEVLIHYLLLYNLSMVSRYETEYWGELFSTKYDFDYASIHYYLTNVADKARYLLGNWLLDKKQSH</sequence>
<proteinExistence type="predicted"/>
<comment type="caution">
    <text evidence="1">The sequence shown here is derived from an EMBL/GenBank/DDBJ whole genome shotgun (WGS) entry which is preliminary data.</text>
</comment>
<dbReference type="AlphaFoldDB" id="A0A6N8FEL4"/>
<dbReference type="InterPro" id="IPR026988">
    <property type="entry name" value="YaaC-like"/>
</dbReference>
<evidence type="ECO:0000313" key="2">
    <source>
        <dbReference type="Proteomes" id="UP000469125"/>
    </source>
</evidence>
<dbReference type="EMBL" id="WOCA01000004">
    <property type="protein sequence ID" value="MUK88122.1"/>
    <property type="molecule type" value="Genomic_DNA"/>
</dbReference>
<organism evidence="1 2">
    <name type="scientific">Ornithinibacillus caprae</name>
    <dbReference type="NCBI Taxonomy" id="2678566"/>
    <lineage>
        <taxon>Bacteria</taxon>
        <taxon>Bacillati</taxon>
        <taxon>Bacillota</taxon>
        <taxon>Bacilli</taxon>
        <taxon>Bacillales</taxon>
        <taxon>Bacillaceae</taxon>
        <taxon>Ornithinibacillus</taxon>
    </lineage>
</organism>
<evidence type="ECO:0008006" key="3">
    <source>
        <dbReference type="Google" id="ProtNLM"/>
    </source>
</evidence>
<dbReference type="RefSeq" id="WP_155668112.1">
    <property type="nucleotide sequence ID" value="NZ_WOCA01000004.1"/>
</dbReference>
<gene>
    <name evidence="1" type="ORF">GMD78_06910</name>
</gene>
<reference evidence="1 2" key="1">
    <citation type="submission" date="2019-11" db="EMBL/GenBank/DDBJ databases">
        <authorList>
            <person name="Li X."/>
        </authorList>
    </citation>
    <scope>NUCLEOTIDE SEQUENCE [LARGE SCALE GENOMIC DNA]</scope>
    <source>
        <strain evidence="1 2">L9</strain>
    </source>
</reference>
<accession>A0A6N8FEL4</accession>
<dbReference type="Proteomes" id="UP000469125">
    <property type="component" value="Unassembled WGS sequence"/>
</dbReference>
<evidence type="ECO:0000313" key="1">
    <source>
        <dbReference type="EMBL" id="MUK88122.1"/>
    </source>
</evidence>